<dbReference type="OrthoDB" id="7582310at2"/>
<accession>A0A369Q2B6</accession>
<dbReference type="RefSeq" id="WP_115365466.1">
    <property type="nucleotide sequence ID" value="NZ_QBKA01000002.1"/>
</dbReference>
<reference evidence="2 3" key="1">
    <citation type="submission" date="2018-04" db="EMBL/GenBank/DDBJ databases">
        <title>Altererythrobacter sp. HME9302 genome sequencing and assembly.</title>
        <authorList>
            <person name="Kang H."/>
            <person name="Kim H."/>
            <person name="Joh K."/>
        </authorList>
    </citation>
    <scope>NUCLEOTIDE SEQUENCE [LARGE SCALE GENOMIC DNA]</scope>
    <source>
        <strain evidence="2 3">HME9302</strain>
    </source>
</reference>
<proteinExistence type="predicted"/>
<feature type="chain" id="PRO_5016729138" evidence="1">
    <location>
        <begin position="22"/>
        <end position="132"/>
    </location>
</feature>
<evidence type="ECO:0000256" key="1">
    <source>
        <dbReference type="SAM" id="SignalP"/>
    </source>
</evidence>
<comment type="caution">
    <text evidence="2">The sequence shown here is derived from an EMBL/GenBank/DDBJ whole genome shotgun (WGS) entry which is preliminary data.</text>
</comment>
<sequence length="132" mass="13930">MLTSIFAAALLPLAMQTADTAAPPPAMQAEPVRPRLSLEEQTALRCSVALAMVAQKQGAGQTPGDENGPYPKIGPAGREFFVRNLAGVMDSAEYSRVWIMAAVEEERIALEADGGLEAIMPTCLMLLDASGL</sequence>
<keyword evidence="1" id="KW-0732">Signal</keyword>
<name>A0A369Q2B6_9SPHN</name>
<evidence type="ECO:0000313" key="3">
    <source>
        <dbReference type="Proteomes" id="UP000253727"/>
    </source>
</evidence>
<protein>
    <submittedName>
        <fullName evidence="2">Uncharacterized protein</fullName>
    </submittedName>
</protein>
<feature type="signal peptide" evidence="1">
    <location>
        <begin position="1"/>
        <end position="21"/>
    </location>
</feature>
<evidence type="ECO:0000313" key="2">
    <source>
        <dbReference type="EMBL" id="RDC59043.1"/>
    </source>
</evidence>
<keyword evidence="3" id="KW-1185">Reference proteome</keyword>
<dbReference type="Proteomes" id="UP000253727">
    <property type="component" value="Unassembled WGS sequence"/>
</dbReference>
<dbReference type="AlphaFoldDB" id="A0A369Q2B6"/>
<gene>
    <name evidence="2" type="ORF">HME9302_00220</name>
</gene>
<organism evidence="2 3">
    <name type="scientific">Alteripontixanthobacter maritimus</name>
    <dbReference type="NCBI Taxonomy" id="2161824"/>
    <lineage>
        <taxon>Bacteria</taxon>
        <taxon>Pseudomonadati</taxon>
        <taxon>Pseudomonadota</taxon>
        <taxon>Alphaproteobacteria</taxon>
        <taxon>Sphingomonadales</taxon>
        <taxon>Erythrobacteraceae</taxon>
        <taxon>Alteripontixanthobacter</taxon>
    </lineage>
</organism>
<dbReference type="EMBL" id="QBKA01000002">
    <property type="protein sequence ID" value="RDC59043.1"/>
    <property type="molecule type" value="Genomic_DNA"/>
</dbReference>